<sequence>MHITQIRDALRLGVLLRRLHSRQPNVLTTCCLCVLLSGCGGGPPDNSFKAPPPPEVTIAKPVVQTVTLYIEETGVTEAVERADVRARVEGFLEEINFQPGDLVKKDDLLYVIDQREYVAARNSAKASVTSSSALVDVANSQVGVSEVEVTRASLDFKRYKELFDKGASTQQELDESKAAHDAAIATKEAADAAVDSAKADLAKAEANLAQADLDLEFTKVVAPISGVTTKTAIKIGNLVQNGSELATIVDKSRIYANFNISDREALRLQQARRDNGEESKPGEVKYRSVPVYLKREIDTDYIFEGHLDYVDQEGVDRSTGTLAIRGIFDNAEDRILPGLFVNVRVPVGQLENSILIPESAVFRDQRGTYSLVVNDEKKVERKPIVTGQSFDGMTLIEKGISAEDNVVLEGSQRARPGTVVTPKETKLAPVKMVNKSSAEQDSPQEADANNE</sequence>
<evidence type="ECO:0000256" key="3">
    <source>
        <dbReference type="SAM" id="Coils"/>
    </source>
</evidence>
<dbReference type="FunFam" id="2.40.420.20:FF:000001">
    <property type="entry name" value="Efflux RND transporter periplasmic adaptor subunit"/>
    <property type="match status" value="1"/>
</dbReference>
<dbReference type="InterPro" id="IPR058626">
    <property type="entry name" value="MdtA-like_b-barrel"/>
</dbReference>
<evidence type="ECO:0000259" key="8">
    <source>
        <dbReference type="Pfam" id="PF25967"/>
    </source>
</evidence>
<accession>A0A517QK66</accession>
<dbReference type="Gene3D" id="1.10.287.470">
    <property type="entry name" value="Helix hairpin bin"/>
    <property type="match status" value="1"/>
</dbReference>
<feature type="domain" description="Multidrug resistance protein MdtA-like C-terminal permuted SH3" evidence="8">
    <location>
        <begin position="352"/>
        <end position="413"/>
    </location>
</feature>
<dbReference type="Pfam" id="PF25917">
    <property type="entry name" value="BSH_RND"/>
    <property type="match status" value="1"/>
</dbReference>
<dbReference type="GO" id="GO:0030313">
    <property type="term" value="C:cell envelope"/>
    <property type="evidence" value="ECO:0007669"/>
    <property type="project" value="UniProtKB-SubCell"/>
</dbReference>
<feature type="compositionally biased region" description="Acidic residues" evidence="4">
    <location>
        <begin position="442"/>
        <end position="451"/>
    </location>
</feature>
<evidence type="ECO:0000313" key="9">
    <source>
        <dbReference type="EMBL" id="QDT32033.1"/>
    </source>
</evidence>
<comment type="similarity">
    <text evidence="2">Belongs to the membrane fusion protein (MFP) (TC 8.A.1) family.</text>
</comment>
<gene>
    <name evidence="9" type="primary">ttgA_2</name>
    <name evidence="9" type="ORF">Mal48_12730</name>
</gene>
<keyword evidence="3" id="KW-0175">Coiled coil</keyword>
<feature type="domain" description="Multidrug resistance protein MdtA-like barrel-sandwich hybrid" evidence="6">
    <location>
        <begin position="81"/>
        <end position="250"/>
    </location>
</feature>
<feature type="domain" description="Multidrug resistance protein MdtA-like beta-barrel" evidence="7">
    <location>
        <begin position="254"/>
        <end position="348"/>
    </location>
</feature>
<dbReference type="Proteomes" id="UP000315724">
    <property type="component" value="Chromosome"/>
</dbReference>
<feature type="region of interest" description="Disordered" evidence="4">
    <location>
        <begin position="413"/>
        <end position="451"/>
    </location>
</feature>
<evidence type="ECO:0000256" key="4">
    <source>
        <dbReference type="SAM" id="MobiDB-lite"/>
    </source>
</evidence>
<proteinExistence type="inferred from homology"/>
<evidence type="ECO:0000259" key="6">
    <source>
        <dbReference type="Pfam" id="PF25917"/>
    </source>
</evidence>
<keyword evidence="10" id="KW-1185">Reference proteome</keyword>
<dbReference type="Gene3D" id="2.40.50.100">
    <property type="match status" value="1"/>
</dbReference>
<comment type="subcellular location">
    <subcellularLocation>
        <location evidence="1">Cell envelope</location>
    </subcellularLocation>
</comment>
<dbReference type="InterPro" id="IPR058627">
    <property type="entry name" value="MdtA-like_C"/>
</dbReference>
<organism evidence="9 10">
    <name type="scientific">Thalassoglobus polymorphus</name>
    <dbReference type="NCBI Taxonomy" id="2527994"/>
    <lineage>
        <taxon>Bacteria</taxon>
        <taxon>Pseudomonadati</taxon>
        <taxon>Planctomycetota</taxon>
        <taxon>Planctomycetia</taxon>
        <taxon>Planctomycetales</taxon>
        <taxon>Planctomycetaceae</taxon>
        <taxon>Thalassoglobus</taxon>
    </lineage>
</organism>
<dbReference type="Gene3D" id="2.40.420.20">
    <property type="match status" value="1"/>
</dbReference>
<dbReference type="InterPro" id="IPR058624">
    <property type="entry name" value="MdtA-like_HH"/>
</dbReference>
<evidence type="ECO:0000313" key="10">
    <source>
        <dbReference type="Proteomes" id="UP000315724"/>
    </source>
</evidence>
<dbReference type="Pfam" id="PF25876">
    <property type="entry name" value="HH_MFP_RND"/>
    <property type="match status" value="1"/>
</dbReference>
<dbReference type="KEGG" id="tpol:Mal48_12730"/>
<dbReference type="PANTHER" id="PTHR30158:SF10">
    <property type="entry name" value="CATION EFFLUX PUMP"/>
    <property type="match status" value="1"/>
</dbReference>
<dbReference type="AlphaFoldDB" id="A0A517QK66"/>
<dbReference type="GO" id="GO:0022857">
    <property type="term" value="F:transmembrane transporter activity"/>
    <property type="evidence" value="ECO:0007669"/>
    <property type="project" value="InterPro"/>
</dbReference>
<evidence type="ECO:0000256" key="2">
    <source>
        <dbReference type="ARBA" id="ARBA00009477"/>
    </source>
</evidence>
<dbReference type="PANTHER" id="PTHR30158">
    <property type="entry name" value="ACRA/E-RELATED COMPONENT OF DRUG EFFLUX TRANSPORTER"/>
    <property type="match status" value="1"/>
</dbReference>
<dbReference type="InterPro" id="IPR006143">
    <property type="entry name" value="RND_pump_MFP"/>
</dbReference>
<dbReference type="Gene3D" id="2.40.30.170">
    <property type="match status" value="1"/>
</dbReference>
<evidence type="ECO:0000259" key="5">
    <source>
        <dbReference type="Pfam" id="PF25876"/>
    </source>
</evidence>
<reference evidence="9 10" key="1">
    <citation type="submission" date="2019-02" db="EMBL/GenBank/DDBJ databases">
        <title>Deep-cultivation of Planctomycetes and their phenomic and genomic characterization uncovers novel biology.</title>
        <authorList>
            <person name="Wiegand S."/>
            <person name="Jogler M."/>
            <person name="Boedeker C."/>
            <person name="Pinto D."/>
            <person name="Vollmers J."/>
            <person name="Rivas-Marin E."/>
            <person name="Kohn T."/>
            <person name="Peeters S.H."/>
            <person name="Heuer A."/>
            <person name="Rast P."/>
            <person name="Oberbeckmann S."/>
            <person name="Bunk B."/>
            <person name="Jeske O."/>
            <person name="Meyerdierks A."/>
            <person name="Storesund J.E."/>
            <person name="Kallscheuer N."/>
            <person name="Luecker S."/>
            <person name="Lage O.M."/>
            <person name="Pohl T."/>
            <person name="Merkel B.J."/>
            <person name="Hornburger P."/>
            <person name="Mueller R.-W."/>
            <person name="Bruemmer F."/>
            <person name="Labrenz M."/>
            <person name="Spormann A.M."/>
            <person name="Op den Camp H."/>
            <person name="Overmann J."/>
            <person name="Amann R."/>
            <person name="Jetten M.S.M."/>
            <person name="Mascher T."/>
            <person name="Medema M.H."/>
            <person name="Devos D.P."/>
            <person name="Kaster A.-K."/>
            <person name="Ovreas L."/>
            <person name="Rohde M."/>
            <person name="Galperin M.Y."/>
            <person name="Jogler C."/>
        </authorList>
    </citation>
    <scope>NUCLEOTIDE SEQUENCE [LARGE SCALE GENOMIC DNA]</scope>
    <source>
        <strain evidence="9 10">Mal48</strain>
    </source>
</reference>
<feature type="domain" description="Multidrug resistance protein MdtA-like alpha-helical hairpin" evidence="5">
    <location>
        <begin position="138"/>
        <end position="202"/>
    </location>
</feature>
<dbReference type="Pfam" id="PF25967">
    <property type="entry name" value="RND-MFP_C"/>
    <property type="match status" value="1"/>
</dbReference>
<dbReference type="InterPro" id="IPR058625">
    <property type="entry name" value="MdtA-like_BSH"/>
</dbReference>
<feature type="coiled-coil region" evidence="3">
    <location>
        <begin position="187"/>
        <end position="214"/>
    </location>
</feature>
<evidence type="ECO:0000256" key="1">
    <source>
        <dbReference type="ARBA" id="ARBA00004196"/>
    </source>
</evidence>
<protein>
    <submittedName>
        <fullName evidence="9">Putative efflux pump periplasmic linker TtgA</fullName>
    </submittedName>
</protein>
<dbReference type="GO" id="GO:0046677">
    <property type="term" value="P:response to antibiotic"/>
    <property type="evidence" value="ECO:0007669"/>
    <property type="project" value="TreeGrafter"/>
</dbReference>
<dbReference type="SUPFAM" id="SSF111369">
    <property type="entry name" value="HlyD-like secretion proteins"/>
    <property type="match status" value="1"/>
</dbReference>
<evidence type="ECO:0000259" key="7">
    <source>
        <dbReference type="Pfam" id="PF25944"/>
    </source>
</evidence>
<dbReference type="EMBL" id="CP036267">
    <property type="protein sequence ID" value="QDT32033.1"/>
    <property type="molecule type" value="Genomic_DNA"/>
</dbReference>
<dbReference type="GO" id="GO:0005886">
    <property type="term" value="C:plasma membrane"/>
    <property type="evidence" value="ECO:0007669"/>
    <property type="project" value="TreeGrafter"/>
</dbReference>
<dbReference type="OrthoDB" id="9816569at2"/>
<dbReference type="NCBIfam" id="TIGR01730">
    <property type="entry name" value="RND_mfp"/>
    <property type="match status" value="1"/>
</dbReference>
<dbReference type="Pfam" id="PF25944">
    <property type="entry name" value="Beta-barrel_RND"/>
    <property type="match status" value="1"/>
</dbReference>
<name>A0A517QK66_9PLAN</name>